<sequence>MSLLQMIVARENDVMRLDAALHGGAQVEARRDLKQAIAGLEEQIRTLEAADVAATARAEELAAEQSELALRLGHMRSAEGARDYRQATQIEHETEVLQGKLDTVEEAELELMEQSEQRKLQLSDLVAQLEIKRGEYVVLLDDQARIQAELSSERDAKLAELDDLITQLPEPTVSLIQSVRSQGVSPALALMHAGYCGNCHMALSSALRGKVTSQPSVLQRCEECGVLLVAEGEGDL</sequence>
<organism evidence="2 3">
    <name type="scientific">Ferrimicrobium acidiphilum DSM 19497</name>
    <dbReference type="NCBI Taxonomy" id="1121877"/>
    <lineage>
        <taxon>Bacteria</taxon>
        <taxon>Bacillati</taxon>
        <taxon>Actinomycetota</taxon>
        <taxon>Acidimicrobiia</taxon>
        <taxon>Acidimicrobiales</taxon>
        <taxon>Acidimicrobiaceae</taxon>
        <taxon>Ferrimicrobium</taxon>
    </lineage>
</organism>
<feature type="coiled-coil region" evidence="1">
    <location>
        <begin position="97"/>
        <end position="132"/>
    </location>
</feature>
<name>A0A0D8FU14_9ACTN</name>
<accession>A0A0D8FU14</accession>
<dbReference type="eggNOG" id="COG1579">
    <property type="taxonomic scope" value="Bacteria"/>
</dbReference>
<keyword evidence="1" id="KW-0175">Coiled coil</keyword>
<proteinExistence type="predicted"/>
<protein>
    <submittedName>
        <fullName evidence="2">Putative zinc ribbon domain protein</fullName>
    </submittedName>
</protein>
<dbReference type="EMBL" id="JXUW01000012">
    <property type="protein sequence ID" value="KJE76760.1"/>
    <property type="molecule type" value="Genomic_DNA"/>
</dbReference>
<dbReference type="Gene3D" id="1.10.287.1490">
    <property type="match status" value="1"/>
</dbReference>
<keyword evidence="3" id="KW-1185">Reference proteome</keyword>
<evidence type="ECO:0000313" key="3">
    <source>
        <dbReference type="Proteomes" id="UP000032336"/>
    </source>
</evidence>
<evidence type="ECO:0000256" key="1">
    <source>
        <dbReference type="SAM" id="Coils"/>
    </source>
</evidence>
<reference evidence="2 3" key="1">
    <citation type="submission" date="2015-01" db="EMBL/GenBank/DDBJ databases">
        <title>Draft genome of the acidophilic iron oxidizer Ferrimicrobium acidiphilum strain T23.</title>
        <authorList>
            <person name="Poehlein A."/>
            <person name="Eisen S."/>
            <person name="Schloemann M."/>
            <person name="Johnson B.D."/>
            <person name="Daniel R."/>
            <person name="Muehling M."/>
        </authorList>
    </citation>
    <scope>NUCLEOTIDE SEQUENCE [LARGE SCALE GENOMIC DNA]</scope>
    <source>
        <strain evidence="2 3">T23</strain>
    </source>
</reference>
<comment type="caution">
    <text evidence="2">The sequence shown here is derived from an EMBL/GenBank/DDBJ whole genome shotgun (WGS) entry which is preliminary data.</text>
</comment>
<dbReference type="STRING" id="1121877.FEAC_15470"/>
<dbReference type="Proteomes" id="UP000032336">
    <property type="component" value="Unassembled WGS sequence"/>
</dbReference>
<gene>
    <name evidence="2" type="ORF">FEAC_15470</name>
</gene>
<dbReference type="AlphaFoldDB" id="A0A0D8FU14"/>
<evidence type="ECO:0000313" key="2">
    <source>
        <dbReference type="EMBL" id="KJE76760.1"/>
    </source>
</evidence>